<organism evidence="3 4">
    <name type="scientific">Coccomyxa viridis</name>
    <dbReference type="NCBI Taxonomy" id="1274662"/>
    <lineage>
        <taxon>Eukaryota</taxon>
        <taxon>Viridiplantae</taxon>
        <taxon>Chlorophyta</taxon>
        <taxon>core chlorophytes</taxon>
        <taxon>Trebouxiophyceae</taxon>
        <taxon>Trebouxiophyceae incertae sedis</taxon>
        <taxon>Coccomyxaceae</taxon>
        <taxon>Coccomyxa</taxon>
    </lineage>
</organism>
<gene>
    <name evidence="3" type="primary">g2644</name>
    <name evidence="3" type="ORF">VP750_LOCUS2262</name>
</gene>
<dbReference type="Proteomes" id="UP001497392">
    <property type="component" value="Unassembled WGS sequence"/>
</dbReference>
<accession>A0ABP1FR32</accession>
<evidence type="ECO:0000313" key="4">
    <source>
        <dbReference type="Proteomes" id="UP001497392"/>
    </source>
</evidence>
<proteinExistence type="predicted"/>
<dbReference type="SUPFAM" id="SSF52058">
    <property type="entry name" value="L domain-like"/>
    <property type="match status" value="1"/>
</dbReference>
<comment type="caution">
    <text evidence="3">The sequence shown here is derived from an EMBL/GenBank/DDBJ whole genome shotgun (WGS) entry which is preliminary data.</text>
</comment>
<evidence type="ECO:0000256" key="1">
    <source>
        <dbReference type="ARBA" id="ARBA00004430"/>
    </source>
</evidence>
<protein>
    <submittedName>
        <fullName evidence="3">G2644 protein</fullName>
    </submittedName>
</protein>
<sequence length="488" mass="54333">MSTRELARGLAQVCKAFRHLDPTALCLSSSKSKALKWARARWSSASKLLLQPEKGRECSALMSWASCHCHELGPLQQLGIVAIATSRSLTQYASSVAAMVRLLTLQAGHLRLLRLDLWEIPVLPQMPNLTHLIISTQGGMYHEDPAPMLACLQYLTQLETLDLKRIGRRHDILDSDLELSQLKKLRRLRLVNIHVGRLAVSPGCKIAVEQWAIAAPDLSATMRLMPALAVHSATWHLNQVTGYHWPNFTAWCGLQKLDLQAWELGGNHDAERLYLGNVAHIPVVRLRSNSTMYLTVPEEIKWKHLCLECYSMMDIEFEDVTTFGKDLVELRMVYGLLNGNSVDSDLFLGLHLLEQGLQYLAETCDVKAKRKTLFARRSEVPSMAGNVHDICICGACGACLTEAGIMHNHQAGSLDPSPMLSGSLAAPLAYYNPPPCPRDTENGLEGNECHCMECTLRMKAAQPDHCDAGDNEDDEEWDDEDALEADMY</sequence>
<dbReference type="InterPro" id="IPR032675">
    <property type="entry name" value="LRR_dom_sf"/>
</dbReference>
<reference evidence="3 4" key="1">
    <citation type="submission" date="2024-06" db="EMBL/GenBank/DDBJ databases">
        <authorList>
            <person name="Kraege A."/>
            <person name="Thomma B."/>
        </authorList>
    </citation>
    <scope>NUCLEOTIDE SEQUENCE [LARGE SCALE GENOMIC DNA]</scope>
</reference>
<dbReference type="Gene3D" id="3.80.10.10">
    <property type="entry name" value="Ribonuclease Inhibitor"/>
    <property type="match status" value="1"/>
</dbReference>
<feature type="compositionally biased region" description="Acidic residues" evidence="2">
    <location>
        <begin position="469"/>
        <end position="488"/>
    </location>
</feature>
<feature type="region of interest" description="Disordered" evidence="2">
    <location>
        <begin position="465"/>
        <end position="488"/>
    </location>
</feature>
<keyword evidence="4" id="KW-1185">Reference proteome</keyword>
<comment type="subcellular location">
    <subcellularLocation>
        <location evidence="1">Cytoplasm</location>
        <location evidence="1">Cytoskeleton</location>
        <location evidence="1">Cilium axoneme</location>
    </subcellularLocation>
</comment>
<name>A0ABP1FR32_9CHLO</name>
<dbReference type="EMBL" id="CAXHTA020000004">
    <property type="protein sequence ID" value="CAL5220603.1"/>
    <property type="molecule type" value="Genomic_DNA"/>
</dbReference>
<evidence type="ECO:0000313" key="3">
    <source>
        <dbReference type="EMBL" id="CAL5220603.1"/>
    </source>
</evidence>
<evidence type="ECO:0000256" key="2">
    <source>
        <dbReference type="SAM" id="MobiDB-lite"/>
    </source>
</evidence>